<accession>A0AAV4LMT9</accession>
<protein>
    <submittedName>
        <fullName evidence="1">Uncharacterized protein</fullName>
    </submittedName>
</protein>
<gene>
    <name evidence="1" type="ORF">DNHGIG_39360</name>
</gene>
<comment type="caution">
    <text evidence="1">The sequence shown here is derived from an EMBL/GenBank/DDBJ whole genome shotgun (WGS) entry which is preliminary data.</text>
</comment>
<dbReference type="Proteomes" id="UP001057291">
    <property type="component" value="Unassembled WGS sequence"/>
</dbReference>
<dbReference type="AlphaFoldDB" id="A0AAV4LMT9"/>
<keyword evidence="2" id="KW-1185">Reference proteome</keyword>
<sequence>MSGSTHYLMYNMLSFIRTIKMKMRHLKGLSVEKNNVEERSGEADIEITSLDCLMVHQKKRITHSFYCANLPL</sequence>
<evidence type="ECO:0000313" key="1">
    <source>
        <dbReference type="EMBL" id="GIM48387.1"/>
    </source>
</evidence>
<reference evidence="1" key="1">
    <citation type="journal article" date="2023" name="Int. J. Syst. Evol. Microbiol.">
        <title>Collibacillus ludicampi gen. nov., sp. nov., a new soil bacterium of the family Alicyclobacillaceae.</title>
        <authorList>
            <person name="Jojima T."/>
            <person name="Ioku Y."/>
            <person name="Fukuta Y."/>
            <person name="Shirasaka N."/>
            <person name="Matsumura Y."/>
            <person name="Mori M."/>
        </authorList>
    </citation>
    <scope>NUCLEOTIDE SEQUENCE</scope>
    <source>
        <strain evidence="1">TP075</strain>
    </source>
</reference>
<proteinExistence type="predicted"/>
<evidence type="ECO:0000313" key="2">
    <source>
        <dbReference type="Proteomes" id="UP001057291"/>
    </source>
</evidence>
<dbReference type="EMBL" id="BOQE01000001">
    <property type="protein sequence ID" value="GIM48387.1"/>
    <property type="molecule type" value="Genomic_DNA"/>
</dbReference>
<name>A0AAV4LMT9_9BACL</name>
<organism evidence="1 2">
    <name type="scientific">Collibacillus ludicampi</name>
    <dbReference type="NCBI Taxonomy" id="2771369"/>
    <lineage>
        <taxon>Bacteria</taxon>
        <taxon>Bacillati</taxon>
        <taxon>Bacillota</taxon>
        <taxon>Bacilli</taxon>
        <taxon>Bacillales</taxon>
        <taxon>Alicyclobacillaceae</taxon>
        <taxon>Collibacillus</taxon>
    </lineage>
</organism>